<protein>
    <submittedName>
        <fullName evidence="1">Uncharacterized protein</fullName>
    </submittedName>
</protein>
<evidence type="ECO:0000313" key="1">
    <source>
        <dbReference type="EMBL" id="KJY69640.1"/>
    </source>
</evidence>
<accession>A0A837G321</accession>
<reference evidence="1" key="1">
    <citation type="journal article" date="2015" name="BMC Genomics">
        <title>Genome mining reveals unlocked bioactive potential of marine Gram-negative bacteria.</title>
        <authorList>
            <person name="Machado H."/>
            <person name="Sonnenschein E.C."/>
            <person name="Melchiorsen J."/>
            <person name="Gram L."/>
        </authorList>
    </citation>
    <scope>NUCLEOTIDE SEQUENCE</scope>
    <source>
        <strain evidence="1">S2052</strain>
    </source>
</reference>
<sequence length="61" mass="7026">MFYEFVTKLSMFSFSVIEDKKYTDILRAFVKLACLSNSIPLSQLTIFSMSDTDEIILSVFT</sequence>
<gene>
    <name evidence="1" type="ORF">TW71_17660</name>
</gene>
<name>A0A837G321_9VIBR</name>
<dbReference type="AlphaFoldDB" id="A0A837G321"/>
<dbReference type="EMBL" id="JXXR01000019">
    <property type="protein sequence ID" value="KJY69640.1"/>
    <property type="molecule type" value="Genomic_DNA"/>
</dbReference>
<comment type="caution">
    <text evidence="1">The sequence shown here is derived from an EMBL/GenBank/DDBJ whole genome shotgun (WGS) entry which is preliminary data.</text>
</comment>
<organism evidence="1">
    <name type="scientific">Vibrio coralliilyticus</name>
    <dbReference type="NCBI Taxonomy" id="190893"/>
    <lineage>
        <taxon>Bacteria</taxon>
        <taxon>Pseudomonadati</taxon>
        <taxon>Pseudomonadota</taxon>
        <taxon>Gammaproteobacteria</taxon>
        <taxon>Vibrionales</taxon>
        <taxon>Vibrionaceae</taxon>
        <taxon>Vibrio</taxon>
    </lineage>
</organism>
<proteinExistence type="predicted"/>